<dbReference type="InterPro" id="IPR025363">
    <property type="entry name" value="DUF4267"/>
</dbReference>
<dbReference type="HOGENOM" id="CLU_144283_0_0_1"/>
<evidence type="ECO:0000313" key="3">
    <source>
        <dbReference type="Proteomes" id="UP000018001"/>
    </source>
</evidence>
<keyword evidence="1" id="KW-0472">Membrane</keyword>
<dbReference type="eggNOG" id="ENOG502S3YM">
    <property type="taxonomic scope" value="Eukaryota"/>
</dbReference>
<protein>
    <submittedName>
        <fullName evidence="2">Uncharacterized protein</fullName>
    </submittedName>
</protein>
<comment type="caution">
    <text evidence="2">The sequence shown here is derived from an EMBL/GenBank/DDBJ whole genome shotgun (WGS) entry which is preliminary data.</text>
</comment>
<dbReference type="AlphaFoldDB" id="V5G870"/>
<dbReference type="Pfam" id="PF14087">
    <property type="entry name" value="DUF4267"/>
    <property type="match status" value="1"/>
</dbReference>
<reference evidence="3" key="1">
    <citation type="journal article" date="2014" name="Genome Announc.">
        <title>Draft genome sequence of the formaldehyde-resistant fungus Byssochlamys spectabilis No. 5 (anamorph Paecilomyces variotii No. 5) (NBRC109023).</title>
        <authorList>
            <person name="Oka T."/>
            <person name="Ekino K."/>
            <person name="Fukuda K."/>
            <person name="Nomura Y."/>
        </authorList>
    </citation>
    <scope>NUCLEOTIDE SEQUENCE [LARGE SCALE GENOMIC DNA]</scope>
    <source>
        <strain evidence="3">No. 5 / NBRC 109023</strain>
    </source>
</reference>
<feature type="transmembrane region" description="Helical" evidence="1">
    <location>
        <begin position="12"/>
        <end position="35"/>
    </location>
</feature>
<dbReference type="OrthoDB" id="5216128at2759"/>
<dbReference type="InParanoid" id="V5G870"/>
<keyword evidence="3" id="KW-1185">Reference proteome</keyword>
<evidence type="ECO:0000256" key="1">
    <source>
        <dbReference type="SAM" id="Phobius"/>
    </source>
</evidence>
<gene>
    <name evidence="2" type="ORF">PVAR5_6902</name>
</gene>
<organism evidence="2 3">
    <name type="scientific">Byssochlamys spectabilis (strain No. 5 / NBRC 109023)</name>
    <name type="common">Paecilomyces variotii</name>
    <dbReference type="NCBI Taxonomy" id="1356009"/>
    <lineage>
        <taxon>Eukaryota</taxon>
        <taxon>Fungi</taxon>
        <taxon>Dikarya</taxon>
        <taxon>Ascomycota</taxon>
        <taxon>Pezizomycotina</taxon>
        <taxon>Eurotiomycetes</taxon>
        <taxon>Eurotiomycetidae</taxon>
        <taxon>Eurotiales</taxon>
        <taxon>Thermoascaceae</taxon>
        <taxon>Paecilomyces</taxon>
    </lineage>
</organism>
<sequence length="133" mass="14011">MASSSRISQSRGLRITTGALGTVCLGLGIVDIMRPRDALALLEFDTLPSSADPRLANALLSMVGVRDIFMAMALYAASYFGTNKTLGWILFASGGVAFGDGMIARAHGLSFWNHWVFVPLAAAVGSVSLGLFD</sequence>
<dbReference type="Proteomes" id="UP000018001">
    <property type="component" value="Unassembled WGS sequence"/>
</dbReference>
<proteinExistence type="predicted"/>
<keyword evidence="1" id="KW-0812">Transmembrane</keyword>
<dbReference type="EMBL" id="BAUL01000235">
    <property type="protein sequence ID" value="GAD98211.1"/>
    <property type="molecule type" value="Genomic_DNA"/>
</dbReference>
<feature type="transmembrane region" description="Helical" evidence="1">
    <location>
        <begin position="112"/>
        <end position="132"/>
    </location>
</feature>
<name>V5G870_BYSSN</name>
<evidence type="ECO:0000313" key="2">
    <source>
        <dbReference type="EMBL" id="GAD98211.1"/>
    </source>
</evidence>
<keyword evidence="1" id="KW-1133">Transmembrane helix</keyword>
<accession>V5G870</accession>